<gene>
    <name evidence="2" type="ORF">S01H1_60229</name>
</gene>
<comment type="caution">
    <text evidence="2">The sequence shown here is derived from an EMBL/GenBank/DDBJ whole genome shotgun (WGS) entry which is preliminary data.</text>
</comment>
<protein>
    <submittedName>
        <fullName evidence="2">Uncharacterized protein</fullName>
    </submittedName>
</protein>
<evidence type="ECO:0000256" key="1">
    <source>
        <dbReference type="SAM" id="MobiDB-lite"/>
    </source>
</evidence>
<dbReference type="AlphaFoldDB" id="X0VLA1"/>
<evidence type="ECO:0000313" key="2">
    <source>
        <dbReference type="EMBL" id="GAG19010.1"/>
    </source>
</evidence>
<dbReference type="EMBL" id="BARS01039449">
    <property type="protein sequence ID" value="GAG19010.1"/>
    <property type="molecule type" value="Genomic_DNA"/>
</dbReference>
<reference evidence="2" key="1">
    <citation type="journal article" date="2014" name="Front. Microbiol.">
        <title>High frequency of phylogenetically diverse reductive dehalogenase-homologous genes in deep subseafloor sedimentary metagenomes.</title>
        <authorList>
            <person name="Kawai M."/>
            <person name="Futagami T."/>
            <person name="Toyoda A."/>
            <person name="Takaki Y."/>
            <person name="Nishi S."/>
            <person name="Hori S."/>
            <person name="Arai W."/>
            <person name="Tsubouchi T."/>
            <person name="Morono Y."/>
            <person name="Uchiyama I."/>
            <person name="Ito T."/>
            <person name="Fujiyama A."/>
            <person name="Inagaki F."/>
            <person name="Takami H."/>
        </authorList>
    </citation>
    <scope>NUCLEOTIDE SEQUENCE</scope>
    <source>
        <strain evidence="2">Expedition CK06-06</strain>
    </source>
</reference>
<name>X0VLA1_9ZZZZ</name>
<organism evidence="2">
    <name type="scientific">marine sediment metagenome</name>
    <dbReference type="NCBI Taxonomy" id="412755"/>
    <lineage>
        <taxon>unclassified sequences</taxon>
        <taxon>metagenomes</taxon>
        <taxon>ecological metagenomes</taxon>
    </lineage>
</organism>
<proteinExistence type="predicted"/>
<feature type="non-terminal residue" evidence="2">
    <location>
        <position position="1"/>
    </location>
</feature>
<feature type="region of interest" description="Disordered" evidence="1">
    <location>
        <begin position="110"/>
        <end position="130"/>
    </location>
</feature>
<sequence>PEYGGYRKGMVYPVNKDVIEPLKFHNYEKNLSSWSEQFTTLYHKVISKYYNNQVEAVKNDFFSICDDTLNIREKTNDFITVLRPEIVSYLGIRDQYRDIYGMDEVRKLMKSTRQNTEPQTKPNPDNDPDDFLEEGRNSLKELELFNGLDDEIRKLGFQDVQHLNDELKYLADAFQMP</sequence>
<feature type="compositionally biased region" description="Polar residues" evidence="1">
    <location>
        <begin position="111"/>
        <end position="123"/>
    </location>
</feature>
<accession>X0VLA1</accession>